<keyword evidence="1" id="KW-1185">Reference proteome</keyword>
<proteinExistence type="predicted"/>
<evidence type="ECO:0000313" key="1">
    <source>
        <dbReference type="Proteomes" id="UP000887565"/>
    </source>
</evidence>
<protein>
    <submittedName>
        <fullName evidence="2">Uncharacterized protein</fullName>
    </submittedName>
</protein>
<sequence length="115" mass="13434">MQSAERNRTKRKFPSRSVRLEVTFDRFPQNCSYPFRPNEYFHAERFKPLTIRSVPAEKTISLTKGREFSNQPRYTYLPLQDADGQMLPLHFLNNNEDPGPIIVSNEANFVDPDTV</sequence>
<evidence type="ECO:0000313" key="2">
    <source>
        <dbReference type="WBParaSite" id="nRc.2.0.1.t01131-RA"/>
    </source>
</evidence>
<accession>A0A915HII0</accession>
<dbReference type="Proteomes" id="UP000887565">
    <property type="component" value="Unplaced"/>
</dbReference>
<organism evidence="1 2">
    <name type="scientific">Romanomermis culicivorax</name>
    <name type="common">Nematode worm</name>
    <dbReference type="NCBI Taxonomy" id="13658"/>
    <lineage>
        <taxon>Eukaryota</taxon>
        <taxon>Metazoa</taxon>
        <taxon>Ecdysozoa</taxon>
        <taxon>Nematoda</taxon>
        <taxon>Enoplea</taxon>
        <taxon>Dorylaimia</taxon>
        <taxon>Mermithida</taxon>
        <taxon>Mermithoidea</taxon>
        <taxon>Mermithidae</taxon>
        <taxon>Romanomermis</taxon>
    </lineage>
</organism>
<dbReference type="AlphaFoldDB" id="A0A915HII0"/>
<name>A0A915HII0_ROMCU</name>
<reference evidence="2" key="1">
    <citation type="submission" date="2022-11" db="UniProtKB">
        <authorList>
            <consortium name="WormBaseParasite"/>
        </authorList>
    </citation>
    <scope>IDENTIFICATION</scope>
</reference>
<dbReference type="WBParaSite" id="nRc.2.0.1.t01131-RA">
    <property type="protein sequence ID" value="nRc.2.0.1.t01131-RA"/>
    <property type="gene ID" value="nRc.2.0.1.g01131"/>
</dbReference>